<dbReference type="AlphaFoldDB" id="A0AAE1H1S3"/>
<dbReference type="Proteomes" id="UP001219518">
    <property type="component" value="Unassembled WGS sequence"/>
</dbReference>
<reference evidence="2" key="2">
    <citation type="journal article" date="2023" name="BMC Genomics">
        <title>Pest status, molecular evolution, and epigenetic factors derived from the genome assembly of Frankliniella fusca, a thysanopteran phytovirus vector.</title>
        <authorList>
            <person name="Catto M.A."/>
            <person name="Labadie P.E."/>
            <person name="Jacobson A.L."/>
            <person name="Kennedy G.G."/>
            <person name="Srinivasan R."/>
            <person name="Hunt B.G."/>
        </authorList>
    </citation>
    <scope>NUCLEOTIDE SEQUENCE</scope>
    <source>
        <strain evidence="2">PL_HMW_Pooled</strain>
    </source>
</reference>
<feature type="compositionally biased region" description="Low complexity" evidence="1">
    <location>
        <begin position="25"/>
        <end position="48"/>
    </location>
</feature>
<proteinExistence type="predicted"/>
<evidence type="ECO:0000313" key="3">
    <source>
        <dbReference type="Proteomes" id="UP001219518"/>
    </source>
</evidence>
<accession>A0AAE1H1S3</accession>
<feature type="compositionally biased region" description="Pro residues" evidence="1">
    <location>
        <begin position="56"/>
        <end position="69"/>
    </location>
</feature>
<reference evidence="2" key="1">
    <citation type="submission" date="2021-07" db="EMBL/GenBank/DDBJ databases">
        <authorList>
            <person name="Catto M.A."/>
            <person name="Jacobson A."/>
            <person name="Kennedy G."/>
            <person name="Labadie P."/>
            <person name="Hunt B.G."/>
            <person name="Srinivasan R."/>
        </authorList>
    </citation>
    <scope>NUCLEOTIDE SEQUENCE</scope>
    <source>
        <strain evidence="2">PL_HMW_Pooled</strain>
        <tissue evidence="2">Head</tissue>
    </source>
</reference>
<feature type="non-terminal residue" evidence="2">
    <location>
        <position position="1"/>
    </location>
</feature>
<name>A0AAE1H1S3_9NEOP</name>
<evidence type="ECO:0000256" key="1">
    <source>
        <dbReference type="SAM" id="MobiDB-lite"/>
    </source>
</evidence>
<comment type="caution">
    <text evidence="2">The sequence shown here is derived from an EMBL/GenBank/DDBJ whole genome shotgun (WGS) entry which is preliminary data.</text>
</comment>
<feature type="region of interest" description="Disordered" evidence="1">
    <location>
        <begin position="1"/>
        <end position="101"/>
    </location>
</feature>
<evidence type="ECO:0000313" key="2">
    <source>
        <dbReference type="EMBL" id="KAK3913202.1"/>
    </source>
</evidence>
<dbReference type="EMBL" id="JAHWGI010000311">
    <property type="protein sequence ID" value="KAK3913202.1"/>
    <property type="molecule type" value="Genomic_DNA"/>
</dbReference>
<keyword evidence="3" id="KW-1185">Reference proteome</keyword>
<organism evidence="2 3">
    <name type="scientific">Frankliniella fusca</name>
    <dbReference type="NCBI Taxonomy" id="407009"/>
    <lineage>
        <taxon>Eukaryota</taxon>
        <taxon>Metazoa</taxon>
        <taxon>Ecdysozoa</taxon>
        <taxon>Arthropoda</taxon>
        <taxon>Hexapoda</taxon>
        <taxon>Insecta</taxon>
        <taxon>Pterygota</taxon>
        <taxon>Neoptera</taxon>
        <taxon>Paraneoptera</taxon>
        <taxon>Thysanoptera</taxon>
        <taxon>Terebrantia</taxon>
        <taxon>Thripoidea</taxon>
        <taxon>Thripidae</taxon>
        <taxon>Frankliniella</taxon>
    </lineage>
</organism>
<gene>
    <name evidence="2" type="ORF">KUF71_022656</name>
</gene>
<sequence>CGPEQGDIVLAPLQVSPVPSGVQGRGPARPAPSAAVQVQVAALAALAAPEKHPRAGPRPPRPSSRPQAPPGRSSRSSTWQDRPLQQRHPWQDVQPAQNGER</sequence>
<protein>
    <submittedName>
        <fullName evidence="2">Pectinesterase/pectinesterase inhibitor 44</fullName>
    </submittedName>
</protein>